<keyword evidence="7" id="KW-1185">Reference proteome</keyword>
<accession>A0A2C8FCT9</accession>
<dbReference type="PANTHER" id="PTHR43483">
    <property type="entry name" value="MEMBRANE TRANSPORTER PROTEIN HI_0806-RELATED"/>
    <property type="match status" value="1"/>
</dbReference>
<evidence type="ECO:0000313" key="6">
    <source>
        <dbReference type="EMBL" id="SOB60257.1"/>
    </source>
</evidence>
<dbReference type="AlphaFoldDB" id="A0A2C8FCT9"/>
<keyword evidence="3 5" id="KW-1133">Transmembrane helix</keyword>
<gene>
    <name evidence="6" type="ORF">DPRO_3345</name>
</gene>
<keyword evidence="4 5" id="KW-0472">Membrane</keyword>
<comment type="similarity">
    <text evidence="5">Belongs to the 4-toluene sulfonate uptake permease (TSUP) (TC 2.A.102) family.</text>
</comment>
<feature type="transmembrane region" description="Helical" evidence="5">
    <location>
        <begin position="58"/>
        <end position="75"/>
    </location>
</feature>
<dbReference type="KEGG" id="pprf:DPRO_3345"/>
<comment type="subcellular location">
    <subcellularLocation>
        <location evidence="5">Cell membrane</location>
        <topology evidence="5">Multi-pass membrane protein</topology>
    </subcellularLocation>
    <subcellularLocation>
        <location evidence="1">Membrane</location>
        <topology evidence="1">Multi-pass membrane protein</topology>
    </subcellularLocation>
</comment>
<feature type="transmembrane region" description="Helical" evidence="5">
    <location>
        <begin position="96"/>
        <end position="126"/>
    </location>
</feature>
<name>A0A2C8FCT9_9BACT</name>
<feature type="transmembrane region" description="Helical" evidence="5">
    <location>
        <begin position="185"/>
        <end position="205"/>
    </location>
</feature>
<dbReference type="GO" id="GO:0005886">
    <property type="term" value="C:plasma membrane"/>
    <property type="evidence" value="ECO:0007669"/>
    <property type="project" value="UniProtKB-SubCell"/>
</dbReference>
<evidence type="ECO:0000256" key="3">
    <source>
        <dbReference type="ARBA" id="ARBA00022989"/>
    </source>
</evidence>
<sequence>MKRAEFIMITTYILYLVLGALAGVLAGLLGIGGGLVIVPMLNFAFELQGFPEVHIQHVALGTSLATIIFTSLSSMRAHHKRGAIDWTAFWRLAPGIILGTYLGAWIASILSTMVLKAVFGIFLYYVATQMLFGKKTEGTREMPGTVGIFGAGNVIGIFSAIVGIGGGTLTVPFLSWCSQTMHRSIATAAAVGLPIALSGTAGYIINGTGVENIPGPHIGYVYIPALLGIIATSMLTAPFGAKLAHSLPVDKLKRIFAILLYAVGTKMLWSAFL</sequence>
<organism evidence="6 7">
    <name type="scientific">Pseudodesulfovibrio profundus</name>
    <dbReference type="NCBI Taxonomy" id="57320"/>
    <lineage>
        <taxon>Bacteria</taxon>
        <taxon>Pseudomonadati</taxon>
        <taxon>Thermodesulfobacteriota</taxon>
        <taxon>Desulfovibrionia</taxon>
        <taxon>Desulfovibrionales</taxon>
        <taxon>Desulfovibrionaceae</taxon>
    </lineage>
</organism>
<dbReference type="EMBL" id="LT907975">
    <property type="protein sequence ID" value="SOB60257.1"/>
    <property type="molecule type" value="Genomic_DNA"/>
</dbReference>
<dbReference type="InterPro" id="IPR002781">
    <property type="entry name" value="TM_pro_TauE-like"/>
</dbReference>
<feature type="transmembrane region" description="Helical" evidence="5">
    <location>
        <begin position="146"/>
        <end position="173"/>
    </location>
</feature>
<evidence type="ECO:0000313" key="7">
    <source>
        <dbReference type="Proteomes" id="UP000219215"/>
    </source>
</evidence>
<dbReference type="PANTHER" id="PTHR43483:SF3">
    <property type="entry name" value="MEMBRANE TRANSPORTER PROTEIN HI_0806-RELATED"/>
    <property type="match status" value="1"/>
</dbReference>
<feature type="transmembrane region" description="Helical" evidence="5">
    <location>
        <begin position="217"/>
        <end position="240"/>
    </location>
</feature>
<evidence type="ECO:0000256" key="1">
    <source>
        <dbReference type="ARBA" id="ARBA00004141"/>
    </source>
</evidence>
<feature type="transmembrane region" description="Helical" evidence="5">
    <location>
        <begin position="12"/>
        <end position="38"/>
    </location>
</feature>
<evidence type="ECO:0000256" key="5">
    <source>
        <dbReference type="RuleBase" id="RU363041"/>
    </source>
</evidence>
<proteinExistence type="inferred from homology"/>
<feature type="transmembrane region" description="Helical" evidence="5">
    <location>
        <begin position="252"/>
        <end position="272"/>
    </location>
</feature>
<keyword evidence="2 5" id="KW-0812">Transmembrane</keyword>
<dbReference type="Proteomes" id="UP000219215">
    <property type="component" value="Chromosome DPRO"/>
</dbReference>
<protein>
    <recommendedName>
        <fullName evidence="5">Probable membrane transporter protein</fullName>
    </recommendedName>
</protein>
<evidence type="ECO:0000256" key="4">
    <source>
        <dbReference type="ARBA" id="ARBA00023136"/>
    </source>
</evidence>
<evidence type="ECO:0000256" key="2">
    <source>
        <dbReference type="ARBA" id="ARBA00022692"/>
    </source>
</evidence>
<dbReference type="Pfam" id="PF01925">
    <property type="entry name" value="TauE"/>
    <property type="match status" value="1"/>
</dbReference>
<reference evidence="7" key="1">
    <citation type="submission" date="2017-09" db="EMBL/GenBank/DDBJ databases">
        <authorList>
            <person name="Regsiter A."/>
            <person name="William W."/>
        </authorList>
    </citation>
    <scope>NUCLEOTIDE SEQUENCE [LARGE SCALE GENOMIC DNA]</scope>
    <source>
        <strain evidence="7">500-1</strain>
    </source>
</reference>
<keyword evidence="5" id="KW-1003">Cell membrane</keyword>